<sequence length="203" mass="21085">MSSSTCLLDNSDTAGHLKLSSQTFILGTPNSCSIQLNHIDLGGETGGCRAHILSPNLTPLTRIYANLGLASIVEMSVNSVACALLPDPDGDHMCGAGRIAVCPSAPCLSLVGLNSPTNKSKLSMAYSSTTTASTTTTCTNPSTATSGYSGHTLDHWSATMLAAQALARTKKVFIGGVATATTAEELEAYFADFGRVSLLFYTR</sequence>
<evidence type="ECO:0000313" key="2">
    <source>
        <dbReference type="Proteomes" id="UP000784294"/>
    </source>
</evidence>
<evidence type="ECO:0008006" key="3">
    <source>
        <dbReference type="Google" id="ProtNLM"/>
    </source>
</evidence>
<evidence type="ECO:0000313" key="1">
    <source>
        <dbReference type="EMBL" id="VEL14561.1"/>
    </source>
</evidence>
<proteinExistence type="predicted"/>
<dbReference type="EMBL" id="CAAALY010021604">
    <property type="protein sequence ID" value="VEL14561.1"/>
    <property type="molecule type" value="Genomic_DNA"/>
</dbReference>
<reference evidence="1" key="1">
    <citation type="submission" date="2018-11" db="EMBL/GenBank/DDBJ databases">
        <authorList>
            <consortium name="Pathogen Informatics"/>
        </authorList>
    </citation>
    <scope>NUCLEOTIDE SEQUENCE</scope>
</reference>
<keyword evidence="2" id="KW-1185">Reference proteome</keyword>
<accession>A0A448WL98</accession>
<dbReference type="OrthoDB" id="762982at2759"/>
<organism evidence="1 2">
    <name type="scientific">Protopolystoma xenopodis</name>
    <dbReference type="NCBI Taxonomy" id="117903"/>
    <lineage>
        <taxon>Eukaryota</taxon>
        <taxon>Metazoa</taxon>
        <taxon>Spiralia</taxon>
        <taxon>Lophotrochozoa</taxon>
        <taxon>Platyhelminthes</taxon>
        <taxon>Monogenea</taxon>
        <taxon>Polyopisthocotylea</taxon>
        <taxon>Polystomatidea</taxon>
        <taxon>Polystomatidae</taxon>
        <taxon>Protopolystoma</taxon>
    </lineage>
</organism>
<gene>
    <name evidence="1" type="ORF">PXEA_LOCUS8001</name>
</gene>
<dbReference type="Proteomes" id="UP000784294">
    <property type="component" value="Unassembled WGS sequence"/>
</dbReference>
<comment type="caution">
    <text evidence="1">The sequence shown here is derived from an EMBL/GenBank/DDBJ whole genome shotgun (WGS) entry which is preliminary data.</text>
</comment>
<name>A0A448WL98_9PLAT</name>
<dbReference type="AlphaFoldDB" id="A0A448WL98"/>
<protein>
    <recommendedName>
        <fullName evidence="3">RRM domain-containing protein</fullName>
    </recommendedName>
</protein>